<dbReference type="AlphaFoldDB" id="A0A101HHE4"/>
<evidence type="ECO:0000256" key="1">
    <source>
        <dbReference type="SAM" id="Phobius"/>
    </source>
</evidence>
<evidence type="ECO:0000313" key="2">
    <source>
        <dbReference type="EMBL" id="KUK76895.1"/>
    </source>
</evidence>
<feature type="transmembrane region" description="Helical" evidence="1">
    <location>
        <begin position="32"/>
        <end position="49"/>
    </location>
</feature>
<dbReference type="GO" id="GO:0005886">
    <property type="term" value="C:plasma membrane"/>
    <property type="evidence" value="ECO:0007669"/>
    <property type="project" value="TreeGrafter"/>
</dbReference>
<evidence type="ECO:0008006" key="4">
    <source>
        <dbReference type="Google" id="ProtNLM"/>
    </source>
</evidence>
<keyword evidence="1" id="KW-0472">Membrane</keyword>
<sequence>MKQSLIYLLVFAIGVVLALLEMMPDVLLDGDIATWVLYALLFLVGMQIGSGRNLFAALRRFGWSVTLVPVATTVGTFAGVTLVSLLIPGRSLTECLSVGAGFAYYSLSSILITEFRGAELGTMALLANIMREFSVLVLAPWMVKYFGKLAPVSAGGATTMDTTLPVITRYAGTEYGVIALFHGMIIDFSVPLWVTFFLNL</sequence>
<evidence type="ECO:0000313" key="3">
    <source>
        <dbReference type="Proteomes" id="UP000053860"/>
    </source>
</evidence>
<dbReference type="Pfam" id="PF03956">
    <property type="entry name" value="Lys_export"/>
    <property type="match status" value="1"/>
</dbReference>
<keyword evidence="1" id="KW-1133">Transmembrane helix</keyword>
<feature type="transmembrane region" description="Helical" evidence="1">
    <location>
        <begin position="91"/>
        <end position="112"/>
    </location>
</feature>
<name>A0A101HHE4_9BACT</name>
<feature type="transmembrane region" description="Helical" evidence="1">
    <location>
        <begin position="61"/>
        <end position="85"/>
    </location>
</feature>
<keyword evidence="1" id="KW-0812">Transmembrane</keyword>
<reference evidence="3" key="1">
    <citation type="journal article" date="2015" name="MBio">
        <title>Genome-Resolved Metagenomic Analysis Reveals Roles for Candidate Phyla and Other Microbial Community Members in Biogeochemical Transformations in Oil Reservoirs.</title>
        <authorList>
            <person name="Hu P."/>
            <person name="Tom L."/>
            <person name="Singh A."/>
            <person name="Thomas B.C."/>
            <person name="Baker B.J."/>
            <person name="Piceno Y.M."/>
            <person name="Andersen G.L."/>
            <person name="Banfield J.F."/>
        </authorList>
    </citation>
    <scope>NUCLEOTIDE SEQUENCE [LARGE SCALE GENOMIC DNA]</scope>
</reference>
<dbReference type="PANTHER" id="PTHR35804">
    <property type="entry name" value="LYSINE EXPORTER LYSO"/>
    <property type="match status" value="1"/>
</dbReference>
<feature type="transmembrane region" description="Helical" evidence="1">
    <location>
        <begin position="5"/>
        <end position="20"/>
    </location>
</feature>
<dbReference type="InterPro" id="IPR005642">
    <property type="entry name" value="LysO"/>
</dbReference>
<gene>
    <name evidence="2" type="ORF">XD92_1006</name>
</gene>
<accession>A0A101HHE4</accession>
<dbReference type="EMBL" id="LGGN01000188">
    <property type="protein sequence ID" value="KUK76895.1"/>
    <property type="molecule type" value="Genomic_DNA"/>
</dbReference>
<dbReference type="GO" id="GO:0015661">
    <property type="term" value="F:L-lysine efflux transmembrane transporter activity"/>
    <property type="evidence" value="ECO:0007669"/>
    <property type="project" value="InterPro"/>
</dbReference>
<dbReference type="Proteomes" id="UP000053860">
    <property type="component" value="Unassembled WGS sequence"/>
</dbReference>
<protein>
    <recommendedName>
        <fullName evidence="4">Lysine exporter LysO family protein</fullName>
    </recommendedName>
</protein>
<proteinExistence type="predicted"/>
<organism evidence="2 3">
    <name type="scientific">Proteiniphilum acetatigenes</name>
    <dbReference type="NCBI Taxonomy" id="294710"/>
    <lineage>
        <taxon>Bacteria</taxon>
        <taxon>Pseudomonadati</taxon>
        <taxon>Bacteroidota</taxon>
        <taxon>Bacteroidia</taxon>
        <taxon>Bacteroidales</taxon>
        <taxon>Dysgonomonadaceae</taxon>
        <taxon>Proteiniphilum</taxon>
    </lineage>
</organism>
<dbReference type="PATRIC" id="fig|294710.3.peg.1377"/>
<comment type="caution">
    <text evidence="2">The sequence shown here is derived from an EMBL/GenBank/DDBJ whole genome shotgun (WGS) entry which is preliminary data.</text>
</comment>
<dbReference type="PANTHER" id="PTHR35804:SF1">
    <property type="entry name" value="LYSINE EXPORTER LYSO"/>
    <property type="match status" value="1"/>
</dbReference>
<feature type="transmembrane region" description="Helical" evidence="1">
    <location>
        <begin position="175"/>
        <end position="198"/>
    </location>
</feature>